<organism evidence="2 3">
    <name type="scientific">Purpureocillium lilacinum</name>
    <name type="common">Paecilomyces lilacinus</name>
    <dbReference type="NCBI Taxonomy" id="33203"/>
    <lineage>
        <taxon>Eukaryota</taxon>
        <taxon>Fungi</taxon>
        <taxon>Dikarya</taxon>
        <taxon>Ascomycota</taxon>
        <taxon>Pezizomycotina</taxon>
        <taxon>Sordariomycetes</taxon>
        <taxon>Hypocreomycetidae</taxon>
        <taxon>Hypocreales</taxon>
        <taxon>Ophiocordycipitaceae</taxon>
        <taxon>Purpureocillium</taxon>
    </lineage>
</organism>
<feature type="compositionally biased region" description="Basic and acidic residues" evidence="1">
    <location>
        <begin position="1"/>
        <end position="12"/>
    </location>
</feature>
<evidence type="ECO:0000313" key="2">
    <source>
        <dbReference type="EMBL" id="KAK4089238.1"/>
    </source>
</evidence>
<gene>
    <name evidence="2" type="ORF">Purlil1_6227</name>
</gene>
<proteinExistence type="predicted"/>
<accession>A0ABR0C0G9</accession>
<feature type="region of interest" description="Disordered" evidence="1">
    <location>
        <begin position="141"/>
        <end position="160"/>
    </location>
</feature>
<evidence type="ECO:0000313" key="3">
    <source>
        <dbReference type="Proteomes" id="UP001287286"/>
    </source>
</evidence>
<feature type="region of interest" description="Disordered" evidence="1">
    <location>
        <begin position="1"/>
        <end position="63"/>
    </location>
</feature>
<name>A0ABR0C0G9_PURLI</name>
<reference evidence="2 3" key="1">
    <citation type="journal article" date="2024" name="Microbiol. Resour. Announc.">
        <title>Genome annotations for the ascomycete fungi Trichoderma harzianum, Trichoderma aggressivum, and Purpureocillium lilacinum.</title>
        <authorList>
            <person name="Beijen E.P.W."/>
            <person name="Ohm R.A."/>
        </authorList>
    </citation>
    <scope>NUCLEOTIDE SEQUENCE [LARGE SCALE GENOMIC DNA]</scope>
    <source>
        <strain evidence="2 3">CBS 150709</strain>
    </source>
</reference>
<evidence type="ECO:0000256" key="1">
    <source>
        <dbReference type="SAM" id="MobiDB-lite"/>
    </source>
</evidence>
<protein>
    <submittedName>
        <fullName evidence="2">Uncharacterized protein</fullName>
    </submittedName>
</protein>
<keyword evidence="3" id="KW-1185">Reference proteome</keyword>
<feature type="compositionally biased region" description="Basic and acidic residues" evidence="1">
    <location>
        <begin position="32"/>
        <end position="47"/>
    </location>
</feature>
<dbReference type="Proteomes" id="UP001287286">
    <property type="component" value="Unassembled WGS sequence"/>
</dbReference>
<dbReference type="EMBL" id="JAWRVI010000020">
    <property type="protein sequence ID" value="KAK4089238.1"/>
    <property type="molecule type" value="Genomic_DNA"/>
</dbReference>
<sequence length="160" mass="16956">MQEPEYEKRAQMEVRPQAAAVSPTKAAKPSSRLRDTGFPEPFNKDRNTTLPHPEADLSPNASISQGDVAVGDFAPHSRPFLSKRKRIISHGIVDRQGVAALGAPLAVLSPDADARSKEGLRLLKGSASSLQLPKNGVIAAESVGDEDEIPSRASSHTGTA</sequence>
<comment type="caution">
    <text evidence="2">The sequence shown here is derived from an EMBL/GenBank/DDBJ whole genome shotgun (WGS) entry which is preliminary data.</text>
</comment>